<evidence type="ECO:0000313" key="2">
    <source>
        <dbReference type="EMBL" id="TWU24617.1"/>
    </source>
</evidence>
<evidence type="ECO:0000313" key="3">
    <source>
        <dbReference type="Proteomes" id="UP000318437"/>
    </source>
</evidence>
<protein>
    <submittedName>
        <fullName evidence="2">Uncharacterized protein</fullName>
    </submittedName>
</protein>
<dbReference type="EMBL" id="SJPS01000005">
    <property type="protein sequence ID" value="TWU24617.1"/>
    <property type="molecule type" value="Genomic_DNA"/>
</dbReference>
<gene>
    <name evidence="2" type="ORF">Pla144_35020</name>
</gene>
<accession>A0A5C6CM34</accession>
<sequence>MKKIGAALMALVMLGISLSFYRGWFVLSKPAAEAGSSKVNIILVTDPSKMKQDVQTAKDKTTELTCGVSPTPRKPRS</sequence>
<proteinExistence type="predicted"/>
<reference evidence="2 3" key="1">
    <citation type="submission" date="2019-02" db="EMBL/GenBank/DDBJ databases">
        <title>Deep-cultivation of Planctomycetes and their phenomic and genomic characterization uncovers novel biology.</title>
        <authorList>
            <person name="Wiegand S."/>
            <person name="Jogler M."/>
            <person name="Boedeker C."/>
            <person name="Pinto D."/>
            <person name="Vollmers J."/>
            <person name="Rivas-Marin E."/>
            <person name="Kohn T."/>
            <person name="Peeters S.H."/>
            <person name="Heuer A."/>
            <person name="Rast P."/>
            <person name="Oberbeckmann S."/>
            <person name="Bunk B."/>
            <person name="Jeske O."/>
            <person name="Meyerdierks A."/>
            <person name="Storesund J.E."/>
            <person name="Kallscheuer N."/>
            <person name="Luecker S."/>
            <person name="Lage O.M."/>
            <person name="Pohl T."/>
            <person name="Merkel B.J."/>
            <person name="Hornburger P."/>
            <person name="Mueller R.-W."/>
            <person name="Bruemmer F."/>
            <person name="Labrenz M."/>
            <person name="Spormann A.M."/>
            <person name="Op Den Camp H."/>
            <person name="Overmann J."/>
            <person name="Amann R."/>
            <person name="Jetten M.S.M."/>
            <person name="Mascher T."/>
            <person name="Medema M.H."/>
            <person name="Devos D.P."/>
            <person name="Kaster A.-K."/>
            <person name="Ovreas L."/>
            <person name="Rohde M."/>
            <person name="Galperin M.Y."/>
            <person name="Jogler C."/>
        </authorList>
    </citation>
    <scope>NUCLEOTIDE SEQUENCE [LARGE SCALE GENOMIC DNA]</scope>
    <source>
        <strain evidence="2 3">Pla144</strain>
    </source>
</reference>
<organism evidence="2 3">
    <name type="scientific">Bythopirellula polymerisocia</name>
    <dbReference type="NCBI Taxonomy" id="2528003"/>
    <lineage>
        <taxon>Bacteria</taxon>
        <taxon>Pseudomonadati</taxon>
        <taxon>Planctomycetota</taxon>
        <taxon>Planctomycetia</taxon>
        <taxon>Pirellulales</taxon>
        <taxon>Lacipirellulaceae</taxon>
        <taxon>Bythopirellula</taxon>
    </lineage>
</organism>
<dbReference type="Proteomes" id="UP000318437">
    <property type="component" value="Unassembled WGS sequence"/>
</dbReference>
<evidence type="ECO:0000256" key="1">
    <source>
        <dbReference type="SAM" id="MobiDB-lite"/>
    </source>
</evidence>
<dbReference type="RefSeq" id="WP_146451848.1">
    <property type="nucleotide sequence ID" value="NZ_SJPS01000005.1"/>
</dbReference>
<keyword evidence="3" id="KW-1185">Reference proteome</keyword>
<comment type="caution">
    <text evidence="2">The sequence shown here is derived from an EMBL/GenBank/DDBJ whole genome shotgun (WGS) entry which is preliminary data.</text>
</comment>
<feature type="compositionally biased region" description="Basic and acidic residues" evidence="1">
    <location>
        <begin position="53"/>
        <end position="62"/>
    </location>
</feature>
<feature type="region of interest" description="Disordered" evidence="1">
    <location>
        <begin position="53"/>
        <end position="77"/>
    </location>
</feature>
<name>A0A5C6CM34_9BACT</name>
<dbReference type="AlphaFoldDB" id="A0A5C6CM34"/>